<comment type="caution">
    <text evidence="2">The sequence shown here is derived from an EMBL/GenBank/DDBJ whole genome shotgun (WGS) entry which is preliminary data.</text>
</comment>
<keyword evidence="3" id="KW-1185">Reference proteome</keyword>
<organism evidence="2 3">
    <name type="scientific">Pleuronectes platessa</name>
    <name type="common">European plaice</name>
    <dbReference type="NCBI Taxonomy" id="8262"/>
    <lineage>
        <taxon>Eukaryota</taxon>
        <taxon>Metazoa</taxon>
        <taxon>Chordata</taxon>
        <taxon>Craniata</taxon>
        <taxon>Vertebrata</taxon>
        <taxon>Euteleostomi</taxon>
        <taxon>Actinopterygii</taxon>
        <taxon>Neopterygii</taxon>
        <taxon>Teleostei</taxon>
        <taxon>Neoteleostei</taxon>
        <taxon>Acanthomorphata</taxon>
        <taxon>Carangaria</taxon>
        <taxon>Pleuronectiformes</taxon>
        <taxon>Pleuronectoidei</taxon>
        <taxon>Pleuronectidae</taxon>
        <taxon>Pleuronectes</taxon>
    </lineage>
</organism>
<dbReference type="EMBL" id="CADEAL010000001">
    <property type="protein sequence ID" value="CAB1412400.1"/>
    <property type="molecule type" value="Genomic_DNA"/>
</dbReference>
<name>A0A9N7TGD1_PLEPL</name>
<evidence type="ECO:0000313" key="3">
    <source>
        <dbReference type="Proteomes" id="UP001153269"/>
    </source>
</evidence>
<feature type="region of interest" description="Disordered" evidence="1">
    <location>
        <begin position="190"/>
        <end position="228"/>
    </location>
</feature>
<protein>
    <submittedName>
        <fullName evidence="2">Uncharacterized protein</fullName>
    </submittedName>
</protein>
<proteinExistence type="predicted"/>
<sequence length="228" mass="25172">MICIQGSGLFPSDSELLQRMNGFYMKERLFRFAVVAGLLGASRITSPSPPPPPPLHPLLHAQDRVACVRPRSKLVNGSILPAMWGCEGSRSLAGDEARWPDINSPILFSHNPELCNHLQDRSDTLPRRLAPEPFTAVTWSPRRRNRRHFHGILLPEPFTAIAKESQKPPWASCQAATHAKVASLCERRGRGERGASAERAAVGNEWHVTDPAAPHGSYMPKSAEPAER</sequence>
<evidence type="ECO:0000313" key="2">
    <source>
        <dbReference type="EMBL" id="CAB1412400.1"/>
    </source>
</evidence>
<dbReference type="AlphaFoldDB" id="A0A9N7TGD1"/>
<gene>
    <name evidence="2" type="ORF">PLEPLA_LOCUS91</name>
</gene>
<reference evidence="2" key="1">
    <citation type="submission" date="2020-03" db="EMBL/GenBank/DDBJ databases">
        <authorList>
            <person name="Weist P."/>
        </authorList>
    </citation>
    <scope>NUCLEOTIDE SEQUENCE</scope>
</reference>
<evidence type="ECO:0000256" key="1">
    <source>
        <dbReference type="SAM" id="MobiDB-lite"/>
    </source>
</evidence>
<dbReference type="Proteomes" id="UP001153269">
    <property type="component" value="Unassembled WGS sequence"/>
</dbReference>
<accession>A0A9N7TGD1</accession>